<reference evidence="1" key="1">
    <citation type="submission" date="2023-03" db="EMBL/GenBank/DDBJ databases">
        <title>Massive genome expansion in bonnet fungi (Mycena s.s.) driven by repeated elements and novel gene families across ecological guilds.</title>
        <authorList>
            <consortium name="Lawrence Berkeley National Laboratory"/>
            <person name="Harder C.B."/>
            <person name="Miyauchi S."/>
            <person name="Viragh M."/>
            <person name="Kuo A."/>
            <person name="Thoen E."/>
            <person name="Andreopoulos B."/>
            <person name="Lu D."/>
            <person name="Skrede I."/>
            <person name="Drula E."/>
            <person name="Henrissat B."/>
            <person name="Morin E."/>
            <person name="Kohler A."/>
            <person name="Barry K."/>
            <person name="LaButti K."/>
            <person name="Morin E."/>
            <person name="Salamov A."/>
            <person name="Lipzen A."/>
            <person name="Mereny Z."/>
            <person name="Hegedus B."/>
            <person name="Baldrian P."/>
            <person name="Stursova M."/>
            <person name="Weitz H."/>
            <person name="Taylor A."/>
            <person name="Grigoriev I.V."/>
            <person name="Nagy L.G."/>
            <person name="Martin F."/>
            <person name="Kauserud H."/>
        </authorList>
    </citation>
    <scope>NUCLEOTIDE SEQUENCE</scope>
    <source>
        <strain evidence="1">CBHHK067</strain>
    </source>
</reference>
<evidence type="ECO:0000313" key="2">
    <source>
        <dbReference type="Proteomes" id="UP001221757"/>
    </source>
</evidence>
<accession>A0AAD7D2U7</accession>
<evidence type="ECO:0000313" key="1">
    <source>
        <dbReference type="EMBL" id="KAJ7671029.1"/>
    </source>
</evidence>
<comment type="caution">
    <text evidence="1">The sequence shown here is derived from an EMBL/GenBank/DDBJ whole genome shotgun (WGS) entry which is preliminary data.</text>
</comment>
<name>A0AAD7D2U7_MYCRO</name>
<gene>
    <name evidence="1" type="ORF">B0H17DRAFT_1209176</name>
</gene>
<proteinExistence type="predicted"/>
<dbReference type="Proteomes" id="UP001221757">
    <property type="component" value="Unassembled WGS sequence"/>
</dbReference>
<evidence type="ECO:0008006" key="3">
    <source>
        <dbReference type="Google" id="ProtNLM"/>
    </source>
</evidence>
<sequence length="751" mass="81098">MAFLGATLWQSLFLGPEELDSDGRRLQRYLGPTGTPIQPVVLGLLLDVIRLDDQTRVIFVPPALVGIRQMFREESDVLRNLQVTAGRDSRIILNQQHWYQDVPATGSGFIFVRVSGNTTHEISDVSASGAKSFVTGRDEVPVVAGRVDAMALGALLFCHVDPFRVDIPIQAVSSQPVFERVYGLNASLTVRLYRSAAQVVSRFLHASSEFGESSDDFDMDDVPSDASACNASESTTHVSASEIGLENGISSIPMDVGLAILGYLPLSDRLHFAQTSRGASYLASVALEVKATRILSLFDLRFCDIRIMQSATGTVISGSVISALVMSGAPFVPGDLDFFTAKSRGFEVMLFLTRSGQYCLTAFSAEYQYASGIGKVWTLLGLHGQKMNIIESLSSNPFDAIGHFHLSCVIGAWTADNIWHRYPRLTVTNATLTTAARFPLTDTLDGHLHSWRILHKYMQRSFAIHLAELDQPHTCGYHLSCPVTLCIKGNSGCLTARFPSWPYPEEASPLYTTYWSMGGTGCSKGILAGGSRVAANVMEAKWLTAMTTFAPEDVRIANDNLDGTIGKVPASSPSKDGNLLDSGLNRTTTGGYFNNVAPVSPSMQYAVDSHESSTMFVTTPRVPFARSASVAMFINSIALMPTASSTLPASFPVFFTGMPATVTRCTKSSGFSVRPCVSSASQMYIRCPVLLQCFCSDAVFQRTRAPCLGVTSTEDAQGAAFQSGMMHLGSVSSRVLSISISASVHAPTRSR</sequence>
<dbReference type="AlphaFoldDB" id="A0AAD7D2U7"/>
<organism evidence="1 2">
    <name type="scientific">Mycena rosella</name>
    <name type="common">Pink bonnet</name>
    <name type="synonym">Agaricus rosellus</name>
    <dbReference type="NCBI Taxonomy" id="1033263"/>
    <lineage>
        <taxon>Eukaryota</taxon>
        <taxon>Fungi</taxon>
        <taxon>Dikarya</taxon>
        <taxon>Basidiomycota</taxon>
        <taxon>Agaricomycotina</taxon>
        <taxon>Agaricomycetes</taxon>
        <taxon>Agaricomycetidae</taxon>
        <taxon>Agaricales</taxon>
        <taxon>Marasmiineae</taxon>
        <taxon>Mycenaceae</taxon>
        <taxon>Mycena</taxon>
    </lineage>
</organism>
<protein>
    <recommendedName>
        <fullName evidence="3">F-box domain-containing protein</fullName>
    </recommendedName>
</protein>
<dbReference type="EMBL" id="JARKIE010000177">
    <property type="protein sequence ID" value="KAJ7671029.1"/>
    <property type="molecule type" value="Genomic_DNA"/>
</dbReference>
<keyword evidence="2" id="KW-1185">Reference proteome</keyword>